<dbReference type="SUPFAM" id="SSF52091">
    <property type="entry name" value="SpoIIaa-like"/>
    <property type="match status" value="1"/>
</dbReference>
<evidence type="ECO:0000259" key="6">
    <source>
        <dbReference type="PROSITE" id="PS50801"/>
    </source>
</evidence>
<evidence type="ECO:0000256" key="2">
    <source>
        <dbReference type="ARBA" id="ARBA00022692"/>
    </source>
</evidence>
<dbReference type="GO" id="GO:0016020">
    <property type="term" value="C:membrane"/>
    <property type="evidence" value="ECO:0007669"/>
    <property type="project" value="UniProtKB-SubCell"/>
</dbReference>
<dbReference type="CDD" id="cd07042">
    <property type="entry name" value="STAS_SulP_like_sulfate_transporter"/>
    <property type="match status" value="1"/>
</dbReference>
<dbReference type="InterPro" id="IPR001902">
    <property type="entry name" value="SLC26A/SulP_fam"/>
</dbReference>
<dbReference type="InterPro" id="IPR002645">
    <property type="entry name" value="STAS_dom"/>
</dbReference>
<dbReference type="PANTHER" id="PTHR11814">
    <property type="entry name" value="SULFATE TRANSPORTER"/>
    <property type="match status" value="1"/>
</dbReference>
<reference evidence="7 8" key="1">
    <citation type="submission" date="2015-09" db="EMBL/GenBank/DDBJ databases">
        <authorList>
            <consortium name="Swine Surveillance"/>
        </authorList>
    </citation>
    <scope>NUCLEOTIDE SEQUENCE [LARGE SCALE GENOMIC DNA]</scope>
    <source>
        <strain evidence="7 8">CECT 4292</strain>
    </source>
</reference>
<keyword evidence="4 5" id="KW-0472">Membrane</keyword>
<protein>
    <submittedName>
        <fullName evidence="7">Putative sulfate transporterc/MT1781</fullName>
    </submittedName>
</protein>
<dbReference type="Pfam" id="PF01740">
    <property type="entry name" value="STAS"/>
    <property type="match status" value="1"/>
</dbReference>
<comment type="subcellular location">
    <subcellularLocation>
        <location evidence="1">Membrane</location>
        <topology evidence="1">Multi-pass membrane protein</topology>
    </subcellularLocation>
</comment>
<feature type="transmembrane region" description="Helical" evidence="5">
    <location>
        <begin position="6"/>
        <end position="29"/>
    </location>
</feature>
<dbReference type="PROSITE" id="PS50801">
    <property type="entry name" value="STAS"/>
    <property type="match status" value="1"/>
</dbReference>
<sequence length="215" mass="23803">MTPLVYFLPNATLAATIIVAVLSLVDFSILRRTWDYSRADFIAVSATVLLTLGLGVEVGVASGVAISVLLHLYKTSRPHVAEVGRVPGTEHFRNVLRHDVETAPTVLTLRIDESLYFVNAGFLEELIFSRLAERKKVKHVVLMFSAVNEVDYSALETLEAINHRLEELGVGLHLSEVKGPVMDRLKRSRIVDGLNGRVFLSQHDAWTTLIAEASE</sequence>
<keyword evidence="3 5" id="KW-1133">Transmembrane helix</keyword>
<dbReference type="InterPro" id="IPR036513">
    <property type="entry name" value="STAS_dom_sf"/>
</dbReference>
<dbReference type="STRING" id="81569.RUM4293_02863"/>
<evidence type="ECO:0000256" key="5">
    <source>
        <dbReference type="SAM" id="Phobius"/>
    </source>
</evidence>
<organism evidence="7 8">
    <name type="scientific">Ruegeria atlantica</name>
    <dbReference type="NCBI Taxonomy" id="81569"/>
    <lineage>
        <taxon>Bacteria</taxon>
        <taxon>Pseudomonadati</taxon>
        <taxon>Pseudomonadota</taxon>
        <taxon>Alphaproteobacteria</taxon>
        <taxon>Rhodobacterales</taxon>
        <taxon>Roseobacteraceae</taxon>
        <taxon>Ruegeria</taxon>
    </lineage>
</organism>
<accession>A0A0P1F1X2</accession>
<keyword evidence="2 5" id="KW-0812">Transmembrane</keyword>
<feature type="transmembrane region" description="Helical" evidence="5">
    <location>
        <begin position="41"/>
        <end position="73"/>
    </location>
</feature>
<dbReference type="EMBL" id="CYPU01000043">
    <property type="protein sequence ID" value="CUH48773.1"/>
    <property type="molecule type" value="Genomic_DNA"/>
</dbReference>
<feature type="domain" description="STAS" evidence="6">
    <location>
        <begin position="96"/>
        <end position="209"/>
    </location>
</feature>
<evidence type="ECO:0000256" key="4">
    <source>
        <dbReference type="ARBA" id="ARBA00023136"/>
    </source>
</evidence>
<dbReference type="GO" id="GO:0055085">
    <property type="term" value="P:transmembrane transport"/>
    <property type="evidence" value="ECO:0007669"/>
    <property type="project" value="InterPro"/>
</dbReference>
<proteinExistence type="predicted"/>
<dbReference type="Proteomes" id="UP000050783">
    <property type="component" value="Unassembled WGS sequence"/>
</dbReference>
<dbReference type="Pfam" id="PF00916">
    <property type="entry name" value="Sulfate_transp"/>
    <property type="match status" value="1"/>
</dbReference>
<evidence type="ECO:0000256" key="1">
    <source>
        <dbReference type="ARBA" id="ARBA00004141"/>
    </source>
</evidence>
<evidence type="ECO:0000256" key="3">
    <source>
        <dbReference type="ARBA" id="ARBA00022989"/>
    </source>
</evidence>
<dbReference type="AlphaFoldDB" id="A0A0P1F1X2"/>
<gene>
    <name evidence="7" type="ORF">RUA4292_02962</name>
</gene>
<evidence type="ECO:0000313" key="8">
    <source>
        <dbReference type="Proteomes" id="UP000050783"/>
    </source>
</evidence>
<dbReference type="Gene3D" id="3.30.750.24">
    <property type="entry name" value="STAS domain"/>
    <property type="match status" value="1"/>
</dbReference>
<evidence type="ECO:0000313" key="7">
    <source>
        <dbReference type="EMBL" id="CUH48773.1"/>
    </source>
</evidence>
<name>A0A0P1F1X2_9RHOB</name>
<dbReference type="InterPro" id="IPR011547">
    <property type="entry name" value="SLC26A/SulP_dom"/>
</dbReference>